<gene>
    <name evidence="10" type="ORF">SAMN05444955_103148</name>
</gene>
<proteinExistence type="inferred from homology"/>
<dbReference type="GO" id="GO:0003985">
    <property type="term" value="F:acetyl-CoA C-acetyltransferase activity"/>
    <property type="evidence" value="ECO:0007669"/>
    <property type="project" value="UniProtKB-EC"/>
</dbReference>
<dbReference type="NCBIfam" id="TIGR01930">
    <property type="entry name" value="AcCoA-C-Actrans"/>
    <property type="match status" value="1"/>
</dbReference>
<evidence type="ECO:0000313" key="10">
    <source>
        <dbReference type="EMBL" id="SEM91512.1"/>
    </source>
</evidence>
<evidence type="ECO:0000256" key="7">
    <source>
        <dbReference type="RuleBase" id="RU003557"/>
    </source>
</evidence>
<dbReference type="Proteomes" id="UP000199695">
    <property type="component" value="Unassembled WGS sequence"/>
</dbReference>
<evidence type="ECO:0000256" key="6">
    <source>
        <dbReference type="PIRSR" id="PIRSR000429-1"/>
    </source>
</evidence>
<dbReference type="InterPro" id="IPR020613">
    <property type="entry name" value="Thiolase_CS"/>
</dbReference>
<evidence type="ECO:0000256" key="5">
    <source>
        <dbReference type="ARBA" id="ARBA00030755"/>
    </source>
</evidence>
<evidence type="ECO:0000256" key="1">
    <source>
        <dbReference type="ARBA" id="ARBA00010982"/>
    </source>
</evidence>
<reference evidence="10 11" key="1">
    <citation type="submission" date="2016-10" db="EMBL/GenBank/DDBJ databases">
        <authorList>
            <person name="de Groot N.N."/>
        </authorList>
    </citation>
    <scope>NUCLEOTIDE SEQUENCE [LARGE SCALE GENOMIC DNA]</scope>
    <source>
        <strain evidence="10 11">DSM 46701</strain>
    </source>
</reference>
<dbReference type="PROSITE" id="PS00737">
    <property type="entry name" value="THIOLASE_2"/>
    <property type="match status" value="1"/>
</dbReference>
<dbReference type="STRING" id="1173111.SAMN05444955_103148"/>
<keyword evidence="3 7" id="KW-0808">Transferase</keyword>
<evidence type="ECO:0000259" key="9">
    <source>
        <dbReference type="Pfam" id="PF02803"/>
    </source>
</evidence>
<feature type="domain" description="Thiolase N-terminal" evidence="8">
    <location>
        <begin position="6"/>
        <end position="259"/>
    </location>
</feature>
<dbReference type="FunFam" id="3.40.47.10:FF:000010">
    <property type="entry name" value="Acetyl-CoA acetyltransferase (Thiolase)"/>
    <property type="match status" value="1"/>
</dbReference>
<dbReference type="Gene3D" id="3.40.47.10">
    <property type="match status" value="1"/>
</dbReference>
<organism evidence="10 11">
    <name type="scientific">Lihuaxuella thermophila</name>
    <dbReference type="NCBI Taxonomy" id="1173111"/>
    <lineage>
        <taxon>Bacteria</taxon>
        <taxon>Bacillati</taxon>
        <taxon>Bacillota</taxon>
        <taxon>Bacilli</taxon>
        <taxon>Bacillales</taxon>
        <taxon>Thermoactinomycetaceae</taxon>
        <taxon>Lihuaxuella</taxon>
    </lineage>
</organism>
<dbReference type="PANTHER" id="PTHR18919:SF107">
    <property type="entry name" value="ACETYL-COA ACETYLTRANSFERASE, CYTOSOLIC"/>
    <property type="match status" value="1"/>
</dbReference>
<sequence>MNRDPVIVAAVRTAIARNGGALAALPPHHYGAAVLKEAIRRARLKPEMIDDVIFGNVLSGGGNIARLSALKTGLSIEIPGLTIDRQCGSGINAIHLAAQAIRSGEGDVYLAGGVESYSHAPYLMEKPTKLFRMQPPKFIRPKLSPGEIGNPPMGITAENLVKRYGISREEQDQFAYNSQQKMARAMAEQRFEEQIVPVSVPRGKNELEVFDTDEHPRPETTLEGLAKLPPAFLEGGSVTAGNSSGLNDAACAVVVMSREKADQLGLKPLAVVRAQAVAAVDPNIMGIGPVPATRKVLEKSGLTLDEIDLIEINEAFAAQVIACDRELQMDPAKVNVNGGAIAHGHPLGATGAILATKAVYELKRVQGRFALITACIGGGQGIATILERES</sequence>
<dbReference type="AlphaFoldDB" id="A0A1H8C962"/>
<feature type="active site" description="Acyl-thioester intermediate" evidence="6">
    <location>
        <position position="87"/>
    </location>
</feature>
<dbReference type="EC" id="2.3.1.9" evidence="2"/>
<dbReference type="Pfam" id="PF00108">
    <property type="entry name" value="Thiolase_N"/>
    <property type="match status" value="1"/>
</dbReference>
<dbReference type="SUPFAM" id="SSF53901">
    <property type="entry name" value="Thiolase-like"/>
    <property type="match status" value="2"/>
</dbReference>
<feature type="active site" description="Proton acceptor" evidence="6">
    <location>
        <position position="345"/>
    </location>
</feature>
<feature type="domain" description="Thiolase C-terminal" evidence="9">
    <location>
        <begin position="266"/>
        <end position="388"/>
    </location>
</feature>
<evidence type="ECO:0000256" key="3">
    <source>
        <dbReference type="ARBA" id="ARBA00022679"/>
    </source>
</evidence>
<name>A0A1H8C962_9BACL</name>
<dbReference type="PIRSF" id="PIRSF000429">
    <property type="entry name" value="Ac-CoA_Ac_transf"/>
    <property type="match status" value="1"/>
</dbReference>
<dbReference type="Pfam" id="PF02803">
    <property type="entry name" value="Thiolase_C"/>
    <property type="match status" value="1"/>
</dbReference>
<dbReference type="InterPro" id="IPR002155">
    <property type="entry name" value="Thiolase"/>
</dbReference>
<comment type="similarity">
    <text evidence="1 7">Belongs to the thiolase-like superfamily. Thiolase family.</text>
</comment>
<dbReference type="EMBL" id="FOCQ01000003">
    <property type="protein sequence ID" value="SEM91512.1"/>
    <property type="molecule type" value="Genomic_DNA"/>
</dbReference>
<dbReference type="InterPro" id="IPR020610">
    <property type="entry name" value="Thiolase_AS"/>
</dbReference>
<dbReference type="PANTHER" id="PTHR18919">
    <property type="entry name" value="ACETYL-COA C-ACYLTRANSFERASE"/>
    <property type="match status" value="1"/>
</dbReference>
<dbReference type="RefSeq" id="WP_089965704.1">
    <property type="nucleotide sequence ID" value="NZ_FOCQ01000003.1"/>
</dbReference>
<dbReference type="OrthoDB" id="9764892at2"/>
<keyword evidence="11" id="KW-1185">Reference proteome</keyword>
<dbReference type="InterPro" id="IPR020616">
    <property type="entry name" value="Thiolase_N"/>
</dbReference>
<evidence type="ECO:0000256" key="2">
    <source>
        <dbReference type="ARBA" id="ARBA00012705"/>
    </source>
</evidence>
<evidence type="ECO:0000256" key="4">
    <source>
        <dbReference type="ARBA" id="ARBA00023315"/>
    </source>
</evidence>
<accession>A0A1H8C962</accession>
<protein>
    <recommendedName>
        <fullName evidence="2">acetyl-CoA C-acetyltransferase</fullName>
        <ecNumber evidence="2">2.3.1.9</ecNumber>
    </recommendedName>
    <alternativeName>
        <fullName evidence="5">Acetoacetyl-CoA thiolase</fullName>
    </alternativeName>
</protein>
<dbReference type="InterPro" id="IPR016039">
    <property type="entry name" value="Thiolase-like"/>
</dbReference>
<feature type="active site" description="Proton acceptor" evidence="6">
    <location>
        <position position="375"/>
    </location>
</feature>
<dbReference type="InterPro" id="IPR020617">
    <property type="entry name" value="Thiolase_C"/>
</dbReference>
<keyword evidence="4 7" id="KW-0012">Acyltransferase</keyword>
<dbReference type="PROSITE" id="PS00099">
    <property type="entry name" value="THIOLASE_3"/>
    <property type="match status" value="1"/>
</dbReference>
<dbReference type="CDD" id="cd00751">
    <property type="entry name" value="thiolase"/>
    <property type="match status" value="1"/>
</dbReference>
<evidence type="ECO:0000313" key="11">
    <source>
        <dbReference type="Proteomes" id="UP000199695"/>
    </source>
</evidence>
<evidence type="ECO:0000259" key="8">
    <source>
        <dbReference type="Pfam" id="PF00108"/>
    </source>
</evidence>